<comment type="caution">
    <text evidence="1">The sequence shown here is derived from an EMBL/GenBank/DDBJ whole genome shotgun (WGS) entry which is preliminary data.</text>
</comment>
<organism evidence="1 2">
    <name type="scientific">Diphasiastrum complanatum</name>
    <name type="common">Issler's clubmoss</name>
    <name type="synonym">Lycopodium complanatum</name>
    <dbReference type="NCBI Taxonomy" id="34168"/>
    <lineage>
        <taxon>Eukaryota</taxon>
        <taxon>Viridiplantae</taxon>
        <taxon>Streptophyta</taxon>
        <taxon>Embryophyta</taxon>
        <taxon>Tracheophyta</taxon>
        <taxon>Lycopodiopsida</taxon>
        <taxon>Lycopodiales</taxon>
        <taxon>Lycopodiaceae</taxon>
        <taxon>Lycopodioideae</taxon>
        <taxon>Diphasiastrum</taxon>
    </lineage>
</organism>
<sequence>MSTSLRKKLLEVSGVHWINNGRLKESYAIPSPHYSTHTPSTTTYESDDSRATSEPKNGGQGSVYLRRRFLLRLAVALHSYGSSASRTEYLIEKAANRLNIEVDIAVFPALILMSFPDVNHGRSGVNSNTLTTAVKDVHLLTVDANLDVDKLGRADELANKVGKEGEPLVKSYLQLKKIATSPPEFGKWWRLFSFALSASMAAPLFFEGNMWDACFCFVLGLVVGIMDIIASRSSVFATVLEFIVSLVVSVLAQLLSVHLQQLKLCFSSMALSSLVNLLPGMKLTLGISEMVSKSYITGTSRIMNSLFSALLLGFGLNIGEKIVWWAPVDPACQSNDLSEWWNVLWFVGYTVASNVLLNARWNQWLGMTLTSGVGYLLSVFASMKFGSNAATVVASFAVGLTGALYSCLTGELPLVTIVSGILLLVPGGIGVQGVAAMLEEDVLSGMGFVFDMIVVGLSITIGLLIARIVLPAGLFGAGENVASNRSTLAAQLEEDQTDDEDEHMAL</sequence>
<accession>A0ACC2BBY1</accession>
<keyword evidence="2" id="KW-1185">Reference proteome</keyword>
<evidence type="ECO:0000313" key="2">
    <source>
        <dbReference type="Proteomes" id="UP001162992"/>
    </source>
</evidence>
<proteinExistence type="predicted"/>
<gene>
    <name evidence="1" type="ORF">O6H91_16G027900</name>
</gene>
<protein>
    <submittedName>
        <fullName evidence="1">Uncharacterized protein</fullName>
    </submittedName>
</protein>
<dbReference type="EMBL" id="CM055107">
    <property type="protein sequence ID" value="KAJ7526929.1"/>
    <property type="molecule type" value="Genomic_DNA"/>
</dbReference>
<name>A0ACC2BBY1_DIPCM</name>
<dbReference type="Proteomes" id="UP001162992">
    <property type="component" value="Chromosome 16"/>
</dbReference>
<reference evidence="2" key="1">
    <citation type="journal article" date="2024" name="Proc. Natl. Acad. Sci. U.S.A.">
        <title>Extraordinary preservation of gene collinearity over three hundred million years revealed in homosporous lycophytes.</title>
        <authorList>
            <person name="Li C."/>
            <person name="Wickell D."/>
            <person name="Kuo L.Y."/>
            <person name="Chen X."/>
            <person name="Nie B."/>
            <person name="Liao X."/>
            <person name="Peng D."/>
            <person name="Ji J."/>
            <person name="Jenkins J."/>
            <person name="Williams M."/>
            <person name="Shu S."/>
            <person name="Plott C."/>
            <person name="Barry K."/>
            <person name="Rajasekar S."/>
            <person name="Grimwood J."/>
            <person name="Han X."/>
            <person name="Sun S."/>
            <person name="Hou Z."/>
            <person name="He W."/>
            <person name="Dai G."/>
            <person name="Sun C."/>
            <person name="Schmutz J."/>
            <person name="Leebens-Mack J.H."/>
            <person name="Li F.W."/>
            <person name="Wang L."/>
        </authorList>
    </citation>
    <scope>NUCLEOTIDE SEQUENCE [LARGE SCALE GENOMIC DNA]</scope>
    <source>
        <strain evidence="2">cv. PW_Plant_1</strain>
    </source>
</reference>
<evidence type="ECO:0000313" key="1">
    <source>
        <dbReference type="EMBL" id="KAJ7526929.1"/>
    </source>
</evidence>